<dbReference type="InterPro" id="IPR046300">
    <property type="entry name" value="DUF6415"/>
</dbReference>
<dbReference type="Proteomes" id="UP001603418">
    <property type="component" value="Unassembled WGS sequence"/>
</dbReference>
<proteinExistence type="predicted"/>
<keyword evidence="1" id="KW-0812">Transmembrane</keyword>
<feature type="transmembrane region" description="Helical" evidence="1">
    <location>
        <begin position="111"/>
        <end position="129"/>
    </location>
</feature>
<evidence type="ECO:0000313" key="2">
    <source>
        <dbReference type="EMBL" id="MFF9885736.1"/>
    </source>
</evidence>
<reference evidence="2 3" key="1">
    <citation type="submission" date="2024-10" db="EMBL/GenBank/DDBJ databases">
        <title>The Natural Products Discovery Center: Release of the First 8490 Sequenced Strains for Exploring Actinobacteria Biosynthetic Diversity.</title>
        <authorList>
            <person name="Kalkreuter E."/>
            <person name="Kautsar S.A."/>
            <person name="Yang D."/>
            <person name="Bader C.D."/>
            <person name="Teijaro C.N."/>
            <person name="Fluegel L."/>
            <person name="Davis C.M."/>
            <person name="Simpson J.R."/>
            <person name="Lauterbach L."/>
            <person name="Steele A.D."/>
            <person name="Gui C."/>
            <person name="Meng S."/>
            <person name="Li G."/>
            <person name="Viehrig K."/>
            <person name="Ye F."/>
            <person name="Su P."/>
            <person name="Kiefer A.F."/>
            <person name="Nichols A."/>
            <person name="Cepeda A.J."/>
            <person name="Yan W."/>
            <person name="Fan B."/>
            <person name="Jiang Y."/>
            <person name="Adhikari A."/>
            <person name="Zheng C.-J."/>
            <person name="Schuster L."/>
            <person name="Cowan T.M."/>
            <person name="Smanski M.J."/>
            <person name="Chevrette M.G."/>
            <person name="De Carvalho L.P.S."/>
            <person name="Shen B."/>
        </authorList>
    </citation>
    <scope>NUCLEOTIDE SEQUENCE [LARGE SCALE GENOMIC DNA]</scope>
    <source>
        <strain evidence="2 3">NPDC013366</strain>
    </source>
</reference>
<evidence type="ECO:0000313" key="3">
    <source>
        <dbReference type="Proteomes" id="UP001603418"/>
    </source>
</evidence>
<dbReference type="Pfam" id="PF19979">
    <property type="entry name" value="DUF6415"/>
    <property type="match status" value="1"/>
</dbReference>
<accession>A0ABW6Z3L0</accession>
<sequence length="132" mass="13864">MAAAETVALVLDDNVPLPETSDDVETLAARLREHISQLAPSLPTGDPTVTRAQRLSATTVPEGYVSSRVHLMHLAEATQSVITAVRGRGSVAGPASRLPGPRPRMPSRNTVRLLVFAVALATLILAASVPRA</sequence>
<keyword evidence="1" id="KW-1133">Transmembrane helix</keyword>
<name>A0ABW6Z3L0_9ACTN</name>
<evidence type="ECO:0000256" key="1">
    <source>
        <dbReference type="SAM" id="Phobius"/>
    </source>
</evidence>
<gene>
    <name evidence="2" type="ORF">ACF1HC_29700</name>
</gene>
<organism evidence="2 3">
    <name type="scientific">Streptomyces eurythermus</name>
    <dbReference type="NCBI Taxonomy" id="42237"/>
    <lineage>
        <taxon>Bacteria</taxon>
        <taxon>Bacillati</taxon>
        <taxon>Actinomycetota</taxon>
        <taxon>Actinomycetes</taxon>
        <taxon>Kitasatosporales</taxon>
        <taxon>Streptomycetaceae</taxon>
        <taxon>Streptomyces</taxon>
    </lineage>
</organism>
<dbReference type="EMBL" id="JBICBM010000015">
    <property type="protein sequence ID" value="MFF9885736.1"/>
    <property type="molecule type" value="Genomic_DNA"/>
</dbReference>
<keyword evidence="1" id="KW-0472">Membrane</keyword>
<dbReference type="RefSeq" id="WP_030785877.1">
    <property type="nucleotide sequence ID" value="NZ_JBFACJ010000024.1"/>
</dbReference>
<protein>
    <submittedName>
        <fullName evidence="2">DUF6415 family natural product biosynthesis protein</fullName>
    </submittedName>
</protein>
<keyword evidence="3" id="KW-1185">Reference proteome</keyword>
<comment type="caution">
    <text evidence="2">The sequence shown here is derived from an EMBL/GenBank/DDBJ whole genome shotgun (WGS) entry which is preliminary data.</text>
</comment>